<keyword evidence="3" id="KW-1185">Reference proteome</keyword>
<name>A0AAD8E303_DIPPU</name>
<evidence type="ECO:0000313" key="2">
    <source>
        <dbReference type="EMBL" id="KAJ9574662.1"/>
    </source>
</evidence>
<gene>
    <name evidence="2" type="ORF">L9F63_008194</name>
</gene>
<organism evidence="2 3">
    <name type="scientific">Diploptera punctata</name>
    <name type="common">Pacific beetle cockroach</name>
    <dbReference type="NCBI Taxonomy" id="6984"/>
    <lineage>
        <taxon>Eukaryota</taxon>
        <taxon>Metazoa</taxon>
        <taxon>Ecdysozoa</taxon>
        <taxon>Arthropoda</taxon>
        <taxon>Hexapoda</taxon>
        <taxon>Insecta</taxon>
        <taxon>Pterygota</taxon>
        <taxon>Neoptera</taxon>
        <taxon>Polyneoptera</taxon>
        <taxon>Dictyoptera</taxon>
        <taxon>Blattodea</taxon>
        <taxon>Blaberoidea</taxon>
        <taxon>Blaberidae</taxon>
        <taxon>Diplopterinae</taxon>
        <taxon>Diploptera</taxon>
    </lineage>
</organism>
<feature type="region of interest" description="Disordered" evidence="1">
    <location>
        <begin position="29"/>
        <end position="58"/>
    </location>
</feature>
<feature type="region of interest" description="Disordered" evidence="1">
    <location>
        <begin position="101"/>
        <end position="126"/>
    </location>
</feature>
<sequence length="274" mass="29746">YLSPLGVLFPGAAVGPDVRGVSLASRRTRRANRLNGGGVVPSLRGPKNSSKSLKGDRLKGGHRLPFGAQVVPTALPLFPFCILADSSSKSPQWRWRCSFPSGPKKLEQIPQRRSPQGRAPPAIRGPSRPYRTPAFSVLYSGGLVEQIASMEVVLFLSSLRGPRNSSKSLKGDRLKGGHRLTFGAQVVPTALPPLFPFCILADSSSKSPQWRWCCSLAPFGAQETRANPSKEIASREGTACHSGPKLSLPHSRFFRFVFWRTRRANRLNGGGVVP</sequence>
<evidence type="ECO:0000313" key="3">
    <source>
        <dbReference type="Proteomes" id="UP001233999"/>
    </source>
</evidence>
<reference evidence="2" key="1">
    <citation type="journal article" date="2023" name="IScience">
        <title>Live-bearing cockroach genome reveals convergent evolutionary mechanisms linked to viviparity in insects and beyond.</title>
        <authorList>
            <person name="Fouks B."/>
            <person name="Harrison M.C."/>
            <person name="Mikhailova A.A."/>
            <person name="Marchal E."/>
            <person name="English S."/>
            <person name="Carruthers M."/>
            <person name="Jennings E.C."/>
            <person name="Chiamaka E.L."/>
            <person name="Frigard R.A."/>
            <person name="Pippel M."/>
            <person name="Attardo G.M."/>
            <person name="Benoit J.B."/>
            <person name="Bornberg-Bauer E."/>
            <person name="Tobe S.S."/>
        </authorList>
    </citation>
    <scope>NUCLEOTIDE SEQUENCE</scope>
    <source>
        <strain evidence="2">Stay&amp;Tobe</strain>
    </source>
</reference>
<reference evidence="2" key="2">
    <citation type="submission" date="2023-05" db="EMBL/GenBank/DDBJ databases">
        <authorList>
            <person name="Fouks B."/>
        </authorList>
    </citation>
    <scope>NUCLEOTIDE SEQUENCE</scope>
    <source>
        <strain evidence="2">Stay&amp;Tobe</strain>
        <tissue evidence="2">Testes</tissue>
    </source>
</reference>
<accession>A0AAD8E303</accession>
<dbReference type="AlphaFoldDB" id="A0AAD8E303"/>
<proteinExistence type="predicted"/>
<dbReference type="EMBL" id="JASPKZ010010272">
    <property type="protein sequence ID" value="KAJ9574662.1"/>
    <property type="molecule type" value="Genomic_DNA"/>
</dbReference>
<evidence type="ECO:0000256" key="1">
    <source>
        <dbReference type="SAM" id="MobiDB-lite"/>
    </source>
</evidence>
<protein>
    <submittedName>
        <fullName evidence="2">Uncharacterized protein</fullName>
    </submittedName>
</protein>
<comment type="caution">
    <text evidence="2">The sequence shown here is derived from an EMBL/GenBank/DDBJ whole genome shotgun (WGS) entry which is preliminary data.</text>
</comment>
<feature type="non-terminal residue" evidence="2">
    <location>
        <position position="274"/>
    </location>
</feature>
<dbReference type="Proteomes" id="UP001233999">
    <property type="component" value="Unassembled WGS sequence"/>
</dbReference>